<dbReference type="STRING" id="762982.HMPREF9442_00560"/>
<evidence type="ECO:0000313" key="2">
    <source>
        <dbReference type="Proteomes" id="UP000005546"/>
    </source>
</evidence>
<accession>F3QQW7</accession>
<evidence type="ECO:0000313" key="1">
    <source>
        <dbReference type="EMBL" id="EGG56558.1"/>
    </source>
</evidence>
<sequence length="57" mass="6708">MAKRKPIKLKKGVTPQIISACQCSQMTVWRAVHWNADTEKENEVRDYIFANNLNKRF</sequence>
<dbReference type="Proteomes" id="UP000005546">
    <property type="component" value="Unassembled WGS sequence"/>
</dbReference>
<dbReference type="OrthoDB" id="9974313at2"/>
<dbReference type="AlphaFoldDB" id="F3QQW7"/>
<dbReference type="EMBL" id="AFBR01000018">
    <property type="protein sequence ID" value="EGG56558.1"/>
    <property type="molecule type" value="Genomic_DNA"/>
</dbReference>
<protein>
    <submittedName>
        <fullName evidence="1">Uncharacterized protein</fullName>
    </submittedName>
</protein>
<keyword evidence="2" id="KW-1185">Reference proteome</keyword>
<name>F3QQW7_9BACT</name>
<reference evidence="1 2" key="1">
    <citation type="submission" date="2011-02" db="EMBL/GenBank/DDBJ databases">
        <authorList>
            <person name="Weinstock G."/>
            <person name="Sodergren E."/>
            <person name="Clifton S."/>
            <person name="Fulton L."/>
            <person name="Fulton B."/>
            <person name="Courtney L."/>
            <person name="Fronick C."/>
            <person name="Harrison M."/>
            <person name="Strong C."/>
            <person name="Farmer C."/>
            <person name="Delahaunty K."/>
            <person name="Markovic C."/>
            <person name="Hall O."/>
            <person name="Minx P."/>
            <person name="Tomlinson C."/>
            <person name="Mitreva M."/>
            <person name="Hou S."/>
            <person name="Chen J."/>
            <person name="Wollam A."/>
            <person name="Pepin K.H."/>
            <person name="Johnson M."/>
            <person name="Bhonagiri V."/>
            <person name="Zhang X."/>
            <person name="Suruliraj S."/>
            <person name="Warren W."/>
            <person name="Chinwalla A."/>
            <person name="Mardis E.R."/>
            <person name="Wilson R.K."/>
        </authorList>
    </citation>
    <scope>NUCLEOTIDE SEQUENCE [LARGE SCALE GENOMIC DNA]</scope>
    <source>
        <strain evidence="1 2">YIT 11841</strain>
    </source>
</reference>
<organism evidence="1 2">
    <name type="scientific">Paraprevotella xylaniphila YIT 11841</name>
    <dbReference type="NCBI Taxonomy" id="762982"/>
    <lineage>
        <taxon>Bacteria</taxon>
        <taxon>Pseudomonadati</taxon>
        <taxon>Bacteroidota</taxon>
        <taxon>Bacteroidia</taxon>
        <taxon>Bacteroidales</taxon>
        <taxon>Prevotellaceae</taxon>
        <taxon>Paraprevotella</taxon>
    </lineage>
</organism>
<comment type="caution">
    <text evidence="1">The sequence shown here is derived from an EMBL/GenBank/DDBJ whole genome shotgun (WGS) entry which is preliminary data.</text>
</comment>
<dbReference type="RefSeq" id="WP_008624962.1">
    <property type="nucleotide sequence ID" value="NZ_GL883822.1"/>
</dbReference>
<gene>
    <name evidence="1" type="ORF">HMPREF9442_00560</name>
</gene>
<dbReference type="HOGENOM" id="CLU_2992599_0_0_10"/>
<proteinExistence type="predicted"/>